<evidence type="ECO:0000313" key="4">
    <source>
        <dbReference type="Proteomes" id="UP000799429"/>
    </source>
</evidence>
<comment type="caution">
    <text evidence="3">The sequence shown here is derived from an EMBL/GenBank/DDBJ whole genome shotgun (WGS) entry which is preliminary data.</text>
</comment>
<evidence type="ECO:0000259" key="2">
    <source>
        <dbReference type="Pfam" id="PF17184"/>
    </source>
</evidence>
<dbReference type="Proteomes" id="UP000799429">
    <property type="component" value="Unassembled WGS sequence"/>
</dbReference>
<feature type="domain" description="Rit1 DUSP-like" evidence="1">
    <location>
        <begin position="339"/>
        <end position="447"/>
    </location>
</feature>
<keyword evidence="3" id="KW-0808">Transferase</keyword>
<dbReference type="PIRSF" id="PIRSF007747">
    <property type="entry name" value="Ribosyl_Ptfrase"/>
    <property type="match status" value="1"/>
</dbReference>
<dbReference type="AlphaFoldDB" id="A0A9P4SHK5"/>
<keyword evidence="4" id="KW-1185">Reference proteome</keyword>
<dbReference type="GO" id="GO:0005737">
    <property type="term" value="C:cytoplasm"/>
    <property type="evidence" value="ECO:0007669"/>
    <property type="project" value="TreeGrafter"/>
</dbReference>
<name>A0A9P4SHK5_9PEZI</name>
<dbReference type="EMBL" id="MU006091">
    <property type="protein sequence ID" value="KAF2841743.1"/>
    <property type="molecule type" value="Genomic_DNA"/>
</dbReference>
<dbReference type="InterPro" id="IPR033421">
    <property type="entry name" value="Rit1_DUSP-like"/>
</dbReference>
<dbReference type="PANTHER" id="PTHR31811:SF0">
    <property type="entry name" value="TRNA A64-2'-O-RIBOSYLPHOSPHATE TRANSFERASE"/>
    <property type="match status" value="1"/>
</dbReference>
<accession>A0A9P4SHK5</accession>
<dbReference type="GO" id="GO:0019988">
    <property type="term" value="P:charged-tRNA amino acid modification"/>
    <property type="evidence" value="ECO:0007669"/>
    <property type="project" value="InterPro"/>
</dbReference>
<evidence type="ECO:0000313" key="3">
    <source>
        <dbReference type="EMBL" id="KAF2841743.1"/>
    </source>
</evidence>
<gene>
    <name evidence="3" type="ORF">M501DRAFT_1009587</name>
</gene>
<evidence type="ECO:0000259" key="1">
    <source>
        <dbReference type="Pfam" id="PF04179"/>
    </source>
</evidence>
<dbReference type="OrthoDB" id="45256at2759"/>
<sequence length="451" mass="49502">MPLRECDLIFPELSTDFSTTLHSLKRAALSVHNRLNSIAADAVFVSRVADAYSLPLIANERCGSWYIPPIRKSGSAYFKSTDGHTGQWAFSTRRLNLGVLEIIGKNDGCVIVDSTRRGKSMPDALSKTVPIWCAVLNKVLFPGISDSGNVQTPPGVVSPSEHNQIENKMMEFVESFQLLELDVKGLKEKVCKPLHPLWVTHDSTLPSLPPKFHNFHPVVLCTSSPKIVGGEISEGGYIQGAGDDSESWACGLTAPIFWKHRELLLTTPEEHLPSVITSLVRMSTVKITTSDIVAIKHAPWLFIGSDTCLDGLQAHDPGMVLHCAESRSKEAAEYLKGRYLFLNCRRGKLGSRDLRQQLLNTKALMDSLVQQPFSPKVFICCPTGNDLAVGVALAVLCLYSDSQGNRSVSPSSLIDKVYVRKRLSWIVSSREQANPSRATLQSVNAFLMSSG</sequence>
<protein>
    <submittedName>
        <fullName evidence="3">Initiator tRNA phosphoribosyl transferase</fullName>
    </submittedName>
</protein>
<reference evidence="3" key="1">
    <citation type="journal article" date="2020" name="Stud. Mycol.">
        <title>101 Dothideomycetes genomes: a test case for predicting lifestyles and emergence of pathogens.</title>
        <authorList>
            <person name="Haridas S."/>
            <person name="Albert R."/>
            <person name="Binder M."/>
            <person name="Bloem J."/>
            <person name="Labutti K."/>
            <person name="Salamov A."/>
            <person name="Andreopoulos B."/>
            <person name="Baker S."/>
            <person name="Barry K."/>
            <person name="Bills G."/>
            <person name="Bluhm B."/>
            <person name="Cannon C."/>
            <person name="Castanera R."/>
            <person name="Culley D."/>
            <person name="Daum C."/>
            <person name="Ezra D."/>
            <person name="Gonzalez J."/>
            <person name="Henrissat B."/>
            <person name="Kuo A."/>
            <person name="Liang C."/>
            <person name="Lipzen A."/>
            <person name="Lutzoni F."/>
            <person name="Magnuson J."/>
            <person name="Mondo S."/>
            <person name="Nolan M."/>
            <person name="Ohm R."/>
            <person name="Pangilinan J."/>
            <person name="Park H.-J."/>
            <person name="Ramirez L."/>
            <person name="Alfaro M."/>
            <person name="Sun H."/>
            <person name="Tritt A."/>
            <person name="Yoshinaga Y."/>
            <person name="Zwiers L.-H."/>
            <person name="Turgeon B."/>
            <person name="Goodwin S."/>
            <person name="Spatafora J."/>
            <person name="Crous P."/>
            <person name="Grigoriev I."/>
        </authorList>
    </citation>
    <scope>NUCLEOTIDE SEQUENCE</scope>
    <source>
        <strain evidence="3">CBS 101060</strain>
    </source>
</reference>
<dbReference type="Pfam" id="PF17184">
    <property type="entry name" value="Rit1_C"/>
    <property type="match status" value="1"/>
</dbReference>
<dbReference type="PANTHER" id="PTHR31811">
    <property type="entry name" value="TRNA A64-2'-O-RIBOSYLPHOSPHATE TRANSFERASE"/>
    <property type="match status" value="1"/>
</dbReference>
<dbReference type="InterPro" id="IPR007306">
    <property type="entry name" value="Rit1"/>
</dbReference>
<feature type="domain" description="Rit1 N-terminal" evidence="2">
    <location>
        <begin position="24"/>
        <end position="280"/>
    </location>
</feature>
<dbReference type="InterPro" id="IPR033449">
    <property type="entry name" value="Rit1_N"/>
</dbReference>
<dbReference type="GO" id="GO:0043399">
    <property type="term" value="F:tRNA adenosine(64)-2'-O-ribosylphosphate transferase activity"/>
    <property type="evidence" value="ECO:0007669"/>
    <property type="project" value="InterPro"/>
</dbReference>
<organism evidence="3 4">
    <name type="scientific">Patellaria atrata CBS 101060</name>
    <dbReference type="NCBI Taxonomy" id="1346257"/>
    <lineage>
        <taxon>Eukaryota</taxon>
        <taxon>Fungi</taxon>
        <taxon>Dikarya</taxon>
        <taxon>Ascomycota</taxon>
        <taxon>Pezizomycotina</taxon>
        <taxon>Dothideomycetes</taxon>
        <taxon>Dothideomycetes incertae sedis</taxon>
        <taxon>Patellariales</taxon>
        <taxon>Patellariaceae</taxon>
        <taxon>Patellaria</taxon>
    </lineage>
</organism>
<dbReference type="Pfam" id="PF04179">
    <property type="entry name" value="Init_tRNA_PT"/>
    <property type="match status" value="1"/>
</dbReference>
<proteinExistence type="predicted"/>